<keyword evidence="3" id="KW-0479">Metal-binding</keyword>
<dbReference type="EMBL" id="CAADFS010000016">
    <property type="protein sequence ID" value="VFK43255.1"/>
    <property type="molecule type" value="Genomic_DNA"/>
</dbReference>
<evidence type="ECO:0000256" key="2">
    <source>
        <dbReference type="PIRSR" id="PIRSR605511-1"/>
    </source>
</evidence>
<dbReference type="GO" id="GO:0005524">
    <property type="term" value="F:ATP binding"/>
    <property type="evidence" value="ECO:0007669"/>
    <property type="project" value="UniProtKB-UniRule"/>
</dbReference>
<dbReference type="GO" id="GO:0005509">
    <property type="term" value="F:calcium ion binding"/>
    <property type="evidence" value="ECO:0007669"/>
    <property type="project" value="TreeGrafter"/>
</dbReference>
<evidence type="ECO:0000259" key="5">
    <source>
        <dbReference type="PROSITE" id="PS50975"/>
    </source>
</evidence>
<dbReference type="Pfam" id="PF08450">
    <property type="entry name" value="SGL"/>
    <property type="match status" value="1"/>
</dbReference>
<comment type="cofactor">
    <cofactor evidence="3">
        <name>Zn(2+)</name>
        <dbReference type="ChEBI" id="CHEBI:29105"/>
    </cofactor>
    <text evidence="3">Binds 1 divalent metal cation per subunit.</text>
</comment>
<evidence type="ECO:0000313" key="6">
    <source>
        <dbReference type="EMBL" id="VFK43255.1"/>
    </source>
</evidence>
<dbReference type="AlphaFoldDB" id="A0A450YP04"/>
<evidence type="ECO:0000256" key="3">
    <source>
        <dbReference type="PIRSR" id="PIRSR605511-2"/>
    </source>
</evidence>
<protein>
    <submittedName>
        <fullName evidence="6">Sugar lactone lactonase YvrE</fullName>
    </submittedName>
</protein>
<dbReference type="InterPro" id="IPR013658">
    <property type="entry name" value="SGL"/>
</dbReference>
<dbReference type="PRINTS" id="PR01790">
    <property type="entry name" value="SMP30FAMILY"/>
</dbReference>
<dbReference type="SUPFAM" id="SSF56059">
    <property type="entry name" value="Glutathione synthetase ATP-binding domain-like"/>
    <property type="match status" value="1"/>
</dbReference>
<dbReference type="PROSITE" id="PS50975">
    <property type="entry name" value="ATP_GRASP"/>
    <property type="match status" value="1"/>
</dbReference>
<dbReference type="GO" id="GO:0019853">
    <property type="term" value="P:L-ascorbic acid biosynthetic process"/>
    <property type="evidence" value="ECO:0007669"/>
    <property type="project" value="TreeGrafter"/>
</dbReference>
<dbReference type="PANTHER" id="PTHR10907">
    <property type="entry name" value="REGUCALCIN"/>
    <property type="match status" value="1"/>
</dbReference>
<feature type="binding site" evidence="3">
    <location>
        <position position="442"/>
    </location>
    <ligand>
        <name>a divalent metal cation</name>
        <dbReference type="ChEBI" id="CHEBI:60240"/>
    </ligand>
</feature>
<feature type="binding site" evidence="3">
    <location>
        <position position="624"/>
    </location>
    <ligand>
        <name>a divalent metal cation</name>
        <dbReference type="ChEBI" id="CHEBI:60240"/>
    </ligand>
</feature>
<keyword evidence="4" id="KW-0067">ATP-binding</keyword>
<dbReference type="InterPro" id="IPR011042">
    <property type="entry name" value="6-blade_b-propeller_TolB-like"/>
</dbReference>
<name>A0A450YP04_9GAMM</name>
<feature type="binding site" evidence="3">
    <location>
        <position position="574"/>
    </location>
    <ligand>
        <name>a divalent metal cation</name>
        <dbReference type="ChEBI" id="CHEBI:60240"/>
    </ligand>
</feature>
<organism evidence="6">
    <name type="scientific">Candidatus Kentrum sp. TC</name>
    <dbReference type="NCBI Taxonomy" id="2126339"/>
    <lineage>
        <taxon>Bacteria</taxon>
        <taxon>Pseudomonadati</taxon>
        <taxon>Pseudomonadota</taxon>
        <taxon>Gammaproteobacteria</taxon>
        <taxon>Candidatus Kentrum</taxon>
    </lineage>
</organism>
<dbReference type="SUPFAM" id="SSF63829">
    <property type="entry name" value="Calcium-dependent phosphotriesterase"/>
    <property type="match status" value="1"/>
</dbReference>
<dbReference type="Pfam" id="PF13535">
    <property type="entry name" value="ATP-grasp_4"/>
    <property type="match status" value="1"/>
</dbReference>
<dbReference type="Gene3D" id="3.30.470.20">
    <property type="entry name" value="ATP-grasp fold, B domain"/>
    <property type="match status" value="1"/>
</dbReference>
<keyword evidence="3" id="KW-0862">Zinc</keyword>
<keyword evidence="4" id="KW-0547">Nucleotide-binding</keyword>
<gene>
    <name evidence="6" type="ORF">BECKTC1821D_GA0114238_101620</name>
</gene>
<sequence length="717" mass="81037">MNETENVLVVCPSAVEKIFLSRLETNRIRFHFLNCEFLETTPPRLVNSDEDLLTYCRKAIQYAAQNEIKAVFFGFDVANIVASIVCREMALPGPNVETVFQCYHKYYTRKAINSSLHYHLLIFNVDGKNRSTELPVGFPFPAYVKPACFSYGLLGQVTQNREDLLSACRNMISEYAPWWNMLYPVFDKYLNTEKYGEGILSGVPFIVEEFVQADAVTCDGYVYNGKVKILGIVDTVTDKRGVVDCYMIPSRHGEKIEQIISKTVISGVVPKLGINNSFFSIEFFVMPDDTVQLIEVNCRMSSTFRNLYLKCRGYDLYESALQLAFGKEPSSLDMGKLYPIGARVYLSTYGKGSAGDLLDFTLVDYLIKKEAYSIKLDVTESQSISAKGFHPVPLAEIDIFSITPYEFELCKNYLRNLLLKERRYLPYDVDILLDEDKIQAGEGIIWNIQENKPMWIDYKFQKLMIYSPGEHHTESYTLPVPAYSIAHKKDGEFLLGSPSGLYLWDIESNYTRAIATEYKGAQLSFNDITMDTYGRVYGGTICEDNTGIKQSGALYLIDEKNQVQLLDDSIGYSNGVALSPCGRYLYFQDSVAGRIYAYEIDLDSGTPKSRRVLAQVSFDDGILDGITVDENGRIWSTLWSGGCVFCCDEITGDILHRIFLPVPNITSLTFGGDGKKDLYITTSCQAWPASKEFSTPIFMESSKNSAPLFRIRFSSRP</sequence>
<feature type="binding site" evidence="3">
    <location>
        <position position="544"/>
    </location>
    <ligand>
        <name>substrate</name>
    </ligand>
</feature>
<evidence type="ECO:0000256" key="1">
    <source>
        <dbReference type="ARBA" id="ARBA00008853"/>
    </source>
</evidence>
<dbReference type="InterPro" id="IPR005511">
    <property type="entry name" value="SMP-30"/>
</dbReference>
<comment type="similarity">
    <text evidence="1">Belongs to the SMP-30/CGR1 family.</text>
</comment>
<dbReference type="GO" id="GO:0004341">
    <property type="term" value="F:gluconolactonase activity"/>
    <property type="evidence" value="ECO:0007669"/>
    <property type="project" value="TreeGrafter"/>
</dbReference>
<accession>A0A450YP04</accession>
<dbReference type="InterPro" id="IPR011761">
    <property type="entry name" value="ATP-grasp"/>
</dbReference>
<reference evidence="6" key="1">
    <citation type="submission" date="2019-02" db="EMBL/GenBank/DDBJ databases">
        <authorList>
            <person name="Gruber-Vodicka R. H."/>
            <person name="Seah K. B. B."/>
        </authorList>
    </citation>
    <scope>NUCLEOTIDE SEQUENCE</scope>
    <source>
        <strain evidence="6">BECK_BZ123</strain>
    </source>
</reference>
<feature type="domain" description="ATP-grasp" evidence="5">
    <location>
        <begin position="272"/>
        <end position="325"/>
    </location>
</feature>
<feature type="binding site" evidence="3">
    <location>
        <position position="526"/>
    </location>
    <ligand>
        <name>substrate</name>
    </ligand>
</feature>
<proteinExistence type="inferred from homology"/>
<evidence type="ECO:0000256" key="4">
    <source>
        <dbReference type="PROSITE-ProRule" id="PRU00409"/>
    </source>
</evidence>
<feature type="active site" description="Proton donor/acceptor" evidence="2">
    <location>
        <position position="624"/>
    </location>
</feature>
<dbReference type="PANTHER" id="PTHR10907:SF47">
    <property type="entry name" value="REGUCALCIN"/>
    <property type="match status" value="1"/>
</dbReference>
<dbReference type="Gene3D" id="2.120.10.30">
    <property type="entry name" value="TolB, C-terminal domain"/>
    <property type="match status" value="1"/>
</dbReference>